<sequence length="67" mass="7807">FSYKKVAIEEFKLFIQALWATRCALSVIINGYEKIGEKLLKDYNWITSSDPYEVDCRIQGYQSHTSP</sequence>
<reference evidence="1" key="1">
    <citation type="submission" date="2021-06" db="EMBL/GenBank/DDBJ databases">
        <authorList>
            <person name="Kallberg Y."/>
            <person name="Tangrot J."/>
            <person name="Rosling A."/>
        </authorList>
    </citation>
    <scope>NUCLEOTIDE SEQUENCE</scope>
    <source>
        <strain evidence="1">MA453B</strain>
    </source>
</reference>
<dbReference type="AlphaFoldDB" id="A0A9N9JJH4"/>
<dbReference type="OrthoDB" id="2417372at2759"/>
<organism evidence="1 2">
    <name type="scientific">Dentiscutata erythropus</name>
    <dbReference type="NCBI Taxonomy" id="1348616"/>
    <lineage>
        <taxon>Eukaryota</taxon>
        <taxon>Fungi</taxon>
        <taxon>Fungi incertae sedis</taxon>
        <taxon>Mucoromycota</taxon>
        <taxon>Glomeromycotina</taxon>
        <taxon>Glomeromycetes</taxon>
        <taxon>Diversisporales</taxon>
        <taxon>Gigasporaceae</taxon>
        <taxon>Dentiscutata</taxon>
    </lineage>
</organism>
<accession>A0A9N9JJH4</accession>
<feature type="non-terminal residue" evidence="1">
    <location>
        <position position="1"/>
    </location>
</feature>
<proteinExistence type="predicted"/>
<comment type="caution">
    <text evidence="1">The sequence shown here is derived from an EMBL/GenBank/DDBJ whole genome shotgun (WGS) entry which is preliminary data.</text>
</comment>
<protein>
    <submittedName>
        <fullName evidence="1">28286_t:CDS:1</fullName>
    </submittedName>
</protein>
<evidence type="ECO:0000313" key="1">
    <source>
        <dbReference type="EMBL" id="CAG8783979.1"/>
    </source>
</evidence>
<dbReference type="Proteomes" id="UP000789405">
    <property type="component" value="Unassembled WGS sequence"/>
</dbReference>
<gene>
    <name evidence="1" type="ORF">DERYTH_LOCUS20020</name>
</gene>
<name>A0A9N9JJH4_9GLOM</name>
<evidence type="ECO:0000313" key="2">
    <source>
        <dbReference type="Proteomes" id="UP000789405"/>
    </source>
</evidence>
<keyword evidence="2" id="KW-1185">Reference proteome</keyword>
<dbReference type="EMBL" id="CAJVPY010022910">
    <property type="protein sequence ID" value="CAG8783979.1"/>
    <property type="molecule type" value="Genomic_DNA"/>
</dbReference>